<protein>
    <submittedName>
        <fullName evidence="1">Uncharacterized protein</fullName>
    </submittedName>
</protein>
<keyword evidence="3" id="KW-1185">Reference proteome</keyword>
<gene>
    <name evidence="2" type="ORF">HPP92_028723</name>
    <name evidence="1" type="ORF">HPP92_028735</name>
</gene>
<dbReference type="Proteomes" id="UP000639772">
    <property type="component" value="Unassembled WGS sequence"/>
</dbReference>
<name>A0A835P4Q2_VANPL</name>
<evidence type="ECO:0000313" key="1">
    <source>
        <dbReference type="EMBL" id="KAG0446631.1"/>
    </source>
</evidence>
<comment type="caution">
    <text evidence="1">The sequence shown here is derived from an EMBL/GenBank/DDBJ whole genome shotgun (WGS) entry which is preliminary data.</text>
</comment>
<dbReference type="Proteomes" id="UP000636800">
    <property type="component" value="Unassembled WGS sequence"/>
</dbReference>
<sequence length="92" mass="10190">MHGNLKPINACAIQAEVVTHSWSQPVRRTAASVVRKRFARKEIDNLPSLRQCTFSIITVEVVVRMCEVGEASTTATCRRCCSSTNYALCGFL</sequence>
<reference evidence="3 4" key="1">
    <citation type="journal article" date="2020" name="Nat. Food">
        <title>A phased Vanilla planifolia genome enables genetic improvement of flavour and production.</title>
        <authorList>
            <person name="Hasing T."/>
            <person name="Tang H."/>
            <person name="Brym M."/>
            <person name="Khazi F."/>
            <person name="Huang T."/>
            <person name="Chambers A.H."/>
        </authorList>
    </citation>
    <scope>NUCLEOTIDE SEQUENCE [LARGE SCALE GENOMIC DNA]</scope>
    <source>
        <tissue evidence="1">Leaf</tissue>
    </source>
</reference>
<evidence type="ECO:0000313" key="3">
    <source>
        <dbReference type="Proteomes" id="UP000636800"/>
    </source>
</evidence>
<proteinExistence type="predicted"/>
<organism evidence="1 4">
    <name type="scientific">Vanilla planifolia</name>
    <name type="common">Vanilla</name>
    <dbReference type="NCBI Taxonomy" id="51239"/>
    <lineage>
        <taxon>Eukaryota</taxon>
        <taxon>Viridiplantae</taxon>
        <taxon>Streptophyta</taxon>
        <taxon>Embryophyta</taxon>
        <taxon>Tracheophyta</taxon>
        <taxon>Spermatophyta</taxon>
        <taxon>Magnoliopsida</taxon>
        <taxon>Liliopsida</taxon>
        <taxon>Asparagales</taxon>
        <taxon>Orchidaceae</taxon>
        <taxon>Vanilloideae</taxon>
        <taxon>Vanilleae</taxon>
        <taxon>Vanilla</taxon>
    </lineage>
</organism>
<accession>A0A835P4Q2</accession>
<evidence type="ECO:0000313" key="2">
    <source>
        <dbReference type="EMBL" id="KAG0446681.1"/>
    </source>
</evidence>
<evidence type="ECO:0000313" key="4">
    <source>
        <dbReference type="Proteomes" id="UP000639772"/>
    </source>
</evidence>
<dbReference type="EMBL" id="JADCNM010000560">
    <property type="protein sequence ID" value="KAG0446631.1"/>
    <property type="molecule type" value="Genomic_DNA"/>
</dbReference>
<dbReference type="EMBL" id="JADCNL010000559">
    <property type="protein sequence ID" value="KAG0446681.1"/>
    <property type="molecule type" value="Genomic_DNA"/>
</dbReference>
<dbReference type="AlphaFoldDB" id="A0A835P4Q2"/>